<reference evidence="8" key="1">
    <citation type="submission" date="2020-03" db="EMBL/GenBank/DDBJ databases">
        <title>Studies in the Genomics of Life Span.</title>
        <authorList>
            <person name="Glass D."/>
        </authorList>
    </citation>
    <scope>NUCLEOTIDE SEQUENCE</scope>
    <source>
        <strain evidence="8">LTLLF</strain>
        <tissue evidence="8">Muscle</tissue>
    </source>
</reference>
<evidence type="ECO:0000256" key="4">
    <source>
        <dbReference type="ARBA" id="ARBA00022792"/>
    </source>
</evidence>
<keyword evidence="5" id="KW-1133">Transmembrane helix</keyword>
<sequence>MTDKQTSLLAKFINSSITGLIGVTCVFPIDLAQTGLQNQQNGQCVYASVHQLSKGGQKLTLFEEIGRLQGWHLPGDYDHPTETLKIQLQDAGCIAAQKKILAAQAQLLAQGGAQSSVDSRNFGRGSMASAHGHPDDL</sequence>
<comment type="caution">
    <text evidence="8">The sequence shown here is derived from an EMBL/GenBank/DDBJ whole genome shotgun (WGS) entry which is preliminary data.</text>
</comment>
<comment type="similarity">
    <text evidence="2">Belongs to the mitochondrial carrier (TC 2.A.29) family.</text>
</comment>
<protein>
    <submittedName>
        <fullName evidence="8">Mitochondrial glutamate carrier 1</fullName>
    </submittedName>
</protein>
<organism evidence="8 9">
    <name type="scientific">Microtus ochrogaster</name>
    <name type="common">Prairie vole</name>
    <dbReference type="NCBI Taxonomy" id="79684"/>
    <lineage>
        <taxon>Eukaryota</taxon>
        <taxon>Metazoa</taxon>
        <taxon>Chordata</taxon>
        <taxon>Craniata</taxon>
        <taxon>Vertebrata</taxon>
        <taxon>Euteleostomi</taxon>
        <taxon>Mammalia</taxon>
        <taxon>Eutheria</taxon>
        <taxon>Euarchontoglires</taxon>
        <taxon>Glires</taxon>
        <taxon>Rodentia</taxon>
        <taxon>Myomorpha</taxon>
        <taxon>Muroidea</taxon>
        <taxon>Cricetidae</taxon>
        <taxon>Arvicolinae</taxon>
        <taxon>Microtus</taxon>
    </lineage>
</organism>
<dbReference type="GO" id="GO:0005313">
    <property type="term" value="F:L-glutamate transmembrane transporter activity"/>
    <property type="evidence" value="ECO:0007669"/>
    <property type="project" value="TreeGrafter"/>
</dbReference>
<comment type="subcellular location">
    <subcellularLocation>
        <location evidence="1">Mitochondrion inner membrane</location>
        <topology evidence="1">Multi-pass membrane protein</topology>
    </subcellularLocation>
</comment>
<evidence type="ECO:0000256" key="1">
    <source>
        <dbReference type="ARBA" id="ARBA00004448"/>
    </source>
</evidence>
<dbReference type="EMBL" id="JAATJU010027900">
    <property type="protein sequence ID" value="KAH0500070.1"/>
    <property type="molecule type" value="Genomic_DNA"/>
</dbReference>
<dbReference type="AlphaFoldDB" id="A0A8J6FVQ1"/>
<keyword evidence="4" id="KW-0999">Mitochondrion inner membrane</keyword>
<gene>
    <name evidence="8" type="ORF">LTLLF_202765</name>
</gene>
<keyword evidence="6" id="KW-0496">Mitochondrion</keyword>
<keyword evidence="3" id="KW-0812">Transmembrane</keyword>
<evidence type="ECO:0000313" key="9">
    <source>
        <dbReference type="Proteomes" id="UP000710432"/>
    </source>
</evidence>
<dbReference type="PANTHER" id="PTHR45678">
    <property type="entry name" value="MITOCHONDRIAL 2-OXODICARBOXYLATE CARRIER 1-RELATED"/>
    <property type="match status" value="1"/>
</dbReference>
<dbReference type="GO" id="GO:0015183">
    <property type="term" value="F:L-aspartate transmembrane transporter activity"/>
    <property type="evidence" value="ECO:0007669"/>
    <property type="project" value="TreeGrafter"/>
</dbReference>
<name>A0A8J6FVQ1_MICOH</name>
<dbReference type="GO" id="GO:0043490">
    <property type="term" value="P:malate-aspartate shuttle"/>
    <property type="evidence" value="ECO:0007669"/>
    <property type="project" value="TreeGrafter"/>
</dbReference>
<accession>A0A8J6FVQ1</accession>
<evidence type="ECO:0000256" key="5">
    <source>
        <dbReference type="ARBA" id="ARBA00022989"/>
    </source>
</evidence>
<dbReference type="InterPro" id="IPR051028">
    <property type="entry name" value="Mito_Solute_Carrier"/>
</dbReference>
<dbReference type="InterPro" id="IPR023395">
    <property type="entry name" value="MCP_dom_sf"/>
</dbReference>
<proteinExistence type="inferred from homology"/>
<evidence type="ECO:0000256" key="6">
    <source>
        <dbReference type="ARBA" id="ARBA00023128"/>
    </source>
</evidence>
<evidence type="ECO:0000313" key="8">
    <source>
        <dbReference type="EMBL" id="KAH0500070.1"/>
    </source>
</evidence>
<evidence type="ECO:0000256" key="3">
    <source>
        <dbReference type="ARBA" id="ARBA00022692"/>
    </source>
</evidence>
<dbReference type="Proteomes" id="UP000710432">
    <property type="component" value="Unassembled WGS sequence"/>
</dbReference>
<evidence type="ECO:0000256" key="2">
    <source>
        <dbReference type="ARBA" id="ARBA00006375"/>
    </source>
</evidence>
<dbReference type="GO" id="GO:0005743">
    <property type="term" value="C:mitochondrial inner membrane"/>
    <property type="evidence" value="ECO:0007669"/>
    <property type="project" value="UniProtKB-SubCell"/>
</dbReference>
<dbReference type="PANTHER" id="PTHR45678:SF3">
    <property type="entry name" value="MITOCHONDRIAL GLUTAMATE CARRIER 1"/>
    <property type="match status" value="1"/>
</dbReference>
<keyword evidence="7" id="KW-0472">Membrane</keyword>
<evidence type="ECO:0000256" key="7">
    <source>
        <dbReference type="ARBA" id="ARBA00023136"/>
    </source>
</evidence>
<dbReference type="SUPFAM" id="SSF103506">
    <property type="entry name" value="Mitochondrial carrier"/>
    <property type="match status" value="1"/>
</dbReference>